<dbReference type="PANTHER" id="PTHR39428:SF1">
    <property type="entry name" value="F420H(2)-DEPENDENT QUINONE REDUCTASE RV1261C"/>
    <property type="match status" value="1"/>
</dbReference>
<dbReference type="Proteomes" id="UP001597097">
    <property type="component" value="Unassembled WGS sequence"/>
</dbReference>
<dbReference type="EMBL" id="JBHUCM010000017">
    <property type="protein sequence ID" value="MFD1539533.1"/>
    <property type="molecule type" value="Genomic_DNA"/>
</dbReference>
<dbReference type="InterPro" id="IPR004378">
    <property type="entry name" value="F420H2_quin_Rdtase"/>
</dbReference>
<evidence type="ECO:0000313" key="2">
    <source>
        <dbReference type="Proteomes" id="UP001597097"/>
    </source>
</evidence>
<dbReference type="Pfam" id="PF04075">
    <property type="entry name" value="F420H2_quin_red"/>
    <property type="match status" value="1"/>
</dbReference>
<dbReference type="PANTHER" id="PTHR39428">
    <property type="entry name" value="F420H(2)-DEPENDENT QUINONE REDUCTASE RV1261C"/>
    <property type="match status" value="1"/>
</dbReference>
<gene>
    <name evidence="1" type="ORF">ACFSJ0_20935</name>
</gene>
<name>A0ABW4GB42_9ACTN</name>
<accession>A0ABW4GB42</accession>
<organism evidence="1 2">
    <name type="scientific">Nonomuraea guangzhouensis</name>
    <dbReference type="NCBI Taxonomy" id="1291555"/>
    <lineage>
        <taxon>Bacteria</taxon>
        <taxon>Bacillati</taxon>
        <taxon>Actinomycetota</taxon>
        <taxon>Actinomycetes</taxon>
        <taxon>Streptosporangiales</taxon>
        <taxon>Streptosporangiaceae</taxon>
        <taxon>Nonomuraea</taxon>
    </lineage>
</organism>
<protein>
    <submittedName>
        <fullName evidence="1">Nitroreductase family deazaflavin-dependent oxidoreductase</fullName>
    </submittedName>
</protein>
<sequence length="158" mass="17579">MLRVLRLFLQRLAAAEWFMRAGPKFMPQLDRTVHRLTRGRLLSNNPVIPTLVLVTTGAKSGLPRSSPLACLPEPDGTLLVVGSNFGQAHHPAWSGNLLKTPTATVSFRGHDFPVTAALLTGAERAAAWPSLIERWPLFDRYTEKSGRELRVFRLTPTR</sequence>
<evidence type="ECO:0000313" key="1">
    <source>
        <dbReference type="EMBL" id="MFD1539533.1"/>
    </source>
</evidence>
<comment type="caution">
    <text evidence="1">The sequence shown here is derived from an EMBL/GenBank/DDBJ whole genome shotgun (WGS) entry which is preliminary data.</text>
</comment>
<proteinExistence type="predicted"/>
<reference evidence="2" key="1">
    <citation type="journal article" date="2019" name="Int. J. Syst. Evol. Microbiol.">
        <title>The Global Catalogue of Microorganisms (GCM) 10K type strain sequencing project: providing services to taxonomists for standard genome sequencing and annotation.</title>
        <authorList>
            <consortium name="The Broad Institute Genomics Platform"/>
            <consortium name="The Broad Institute Genome Sequencing Center for Infectious Disease"/>
            <person name="Wu L."/>
            <person name="Ma J."/>
        </authorList>
    </citation>
    <scope>NUCLEOTIDE SEQUENCE [LARGE SCALE GENOMIC DNA]</scope>
    <source>
        <strain evidence="2">CGMCC 1.15399</strain>
    </source>
</reference>
<dbReference type="NCBIfam" id="TIGR00026">
    <property type="entry name" value="hi_GC_TIGR00026"/>
    <property type="match status" value="1"/>
</dbReference>
<keyword evidence="2" id="KW-1185">Reference proteome</keyword>
<dbReference type="RefSeq" id="WP_219535167.1">
    <property type="nucleotide sequence ID" value="NZ_JAHKRM010000025.1"/>
</dbReference>